<dbReference type="Pfam" id="PF00535">
    <property type="entry name" value="Glycos_transf_2"/>
    <property type="match status" value="1"/>
</dbReference>
<dbReference type="PANTHER" id="PTHR43685:SF2">
    <property type="entry name" value="GLYCOSYLTRANSFERASE 2-LIKE DOMAIN-CONTAINING PROTEIN"/>
    <property type="match status" value="1"/>
</dbReference>
<organism evidence="2 3">
    <name type="scientific">Galliscardovia ingluviei</name>
    <dbReference type="NCBI Taxonomy" id="1769422"/>
    <lineage>
        <taxon>Bacteria</taxon>
        <taxon>Bacillati</taxon>
        <taxon>Actinomycetota</taxon>
        <taxon>Actinomycetes</taxon>
        <taxon>Bifidobacteriales</taxon>
        <taxon>Bifidobacteriaceae</taxon>
        <taxon>Galliscardovia</taxon>
    </lineage>
</organism>
<dbReference type="Proteomes" id="UP000619536">
    <property type="component" value="Unassembled WGS sequence"/>
</dbReference>
<accession>A0A8J3AHH9</accession>
<dbReference type="InterPro" id="IPR029044">
    <property type="entry name" value="Nucleotide-diphossugar_trans"/>
</dbReference>
<dbReference type="InterPro" id="IPR001173">
    <property type="entry name" value="Glyco_trans_2-like"/>
</dbReference>
<dbReference type="AlphaFoldDB" id="A0A8J3AHH9"/>
<dbReference type="GO" id="GO:0016740">
    <property type="term" value="F:transferase activity"/>
    <property type="evidence" value="ECO:0007669"/>
    <property type="project" value="UniProtKB-KW"/>
</dbReference>
<dbReference type="EMBL" id="BMDH01000002">
    <property type="protein sequence ID" value="GGI13945.1"/>
    <property type="molecule type" value="Genomic_DNA"/>
</dbReference>
<proteinExistence type="predicted"/>
<reference evidence="2" key="2">
    <citation type="submission" date="2020-09" db="EMBL/GenBank/DDBJ databases">
        <authorList>
            <person name="Sun Q."/>
            <person name="Sedlacek I."/>
        </authorList>
    </citation>
    <scope>NUCLEOTIDE SEQUENCE</scope>
    <source>
        <strain evidence="2">CCM 8606</strain>
    </source>
</reference>
<dbReference type="CDD" id="cd00761">
    <property type="entry name" value="Glyco_tranf_GTA_type"/>
    <property type="match status" value="1"/>
</dbReference>
<evidence type="ECO:0000313" key="2">
    <source>
        <dbReference type="EMBL" id="GGI13945.1"/>
    </source>
</evidence>
<dbReference type="PANTHER" id="PTHR43685">
    <property type="entry name" value="GLYCOSYLTRANSFERASE"/>
    <property type="match status" value="1"/>
</dbReference>
<sequence length="292" mass="33980">MLRVSLIIPAYNEQERIADCLRNAIIQTVPAHEILVVDNKSTDNTVQEVERVMEQYPDAPVRLLHQNAEQGLVPTRNFGFDHATGDVLGRFDADCMLRPDWVEQVSALFEHNPQAMGATGPVTYYDMPAKQFSLRSDDSVRRHTFRAEHNEVLLFGSNMAIRATAWQQIRTSVCRDEADIMHEDIDLSLHLLSADLATVYSKHMVCSISARRMDTSFSSFIAYMKRFKHTFKAHPDHRRKRKSEHVLIAAYPALHTLYPLYRKYLDHMDINPAERMWMRERINFDIDDQWFD</sequence>
<evidence type="ECO:0000259" key="1">
    <source>
        <dbReference type="Pfam" id="PF00535"/>
    </source>
</evidence>
<protein>
    <submittedName>
        <fullName evidence="2">Glycosyl transferase</fullName>
    </submittedName>
</protein>
<dbReference type="Gene3D" id="3.90.550.10">
    <property type="entry name" value="Spore Coat Polysaccharide Biosynthesis Protein SpsA, Chain A"/>
    <property type="match status" value="1"/>
</dbReference>
<evidence type="ECO:0000313" key="3">
    <source>
        <dbReference type="Proteomes" id="UP000619536"/>
    </source>
</evidence>
<dbReference type="SUPFAM" id="SSF53448">
    <property type="entry name" value="Nucleotide-diphospho-sugar transferases"/>
    <property type="match status" value="1"/>
</dbReference>
<keyword evidence="3" id="KW-1185">Reference proteome</keyword>
<dbReference type="InterPro" id="IPR050834">
    <property type="entry name" value="Glycosyltransf_2"/>
</dbReference>
<keyword evidence="2" id="KW-0808">Transferase</keyword>
<comment type="caution">
    <text evidence="2">The sequence shown here is derived from an EMBL/GenBank/DDBJ whole genome shotgun (WGS) entry which is preliminary data.</text>
</comment>
<dbReference type="RefSeq" id="WP_188355032.1">
    <property type="nucleotide sequence ID" value="NZ_BMDH01000002.1"/>
</dbReference>
<feature type="domain" description="Glycosyltransferase 2-like" evidence="1">
    <location>
        <begin position="5"/>
        <end position="162"/>
    </location>
</feature>
<reference evidence="2" key="1">
    <citation type="journal article" date="2014" name="Int. J. Syst. Evol. Microbiol.">
        <title>Complete genome sequence of Corynebacterium casei LMG S-19264T (=DSM 44701T), isolated from a smear-ripened cheese.</title>
        <authorList>
            <consortium name="US DOE Joint Genome Institute (JGI-PGF)"/>
            <person name="Walter F."/>
            <person name="Albersmeier A."/>
            <person name="Kalinowski J."/>
            <person name="Ruckert C."/>
        </authorList>
    </citation>
    <scope>NUCLEOTIDE SEQUENCE</scope>
    <source>
        <strain evidence="2">CCM 8606</strain>
    </source>
</reference>
<gene>
    <name evidence="2" type="ORF">GCM10007377_08470</name>
</gene>
<name>A0A8J3AHH9_9BIFI</name>